<gene>
    <name evidence="2" type="ORF">C7451_1353</name>
</gene>
<name>A0A2V3UMU6_9SPHN</name>
<dbReference type="InterPro" id="IPR007332">
    <property type="entry name" value="DUF411"/>
</dbReference>
<evidence type="ECO:0008006" key="4">
    <source>
        <dbReference type="Google" id="ProtNLM"/>
    </source>
</evidence>
<reference evidence="2 3" key="1">
    <citation type="submission" date="2018-05" db="EMBL/GenBank/DDBJ databases">
        <title>Genomic Encyclopedia of Type Strains, Phase IV (KMG-IV): sequencing the most valuable type-strain genomes for metagenomic binning, comparative biology and taxonomic classification.</title>
        <authorList>
            <person name="Goeker M."/>
        </authorList>
    </citation>
    <scope>NUCLEOTIDE SEQUENCE [LARGE SCALE GENOMIC DNA]</scope>
    <source>
        <strain evidence="2 3">DSM 3183</strain>
    </source>
</reference>
<dbReference type="AlphaFoldDB" id="A0A2V3UMU6"/>
<evidence type="ECO:0000313" key="3">
    <source>
        <dbReference type="Proteomes" id="UP000248014"/>
    </source>
</evidence>
<accession>A0A2V3UMU6</accession>
<dbReference type="EMBL" id="QJJM01000035">
    <property type="protein sequence ID" value="PXW67257.1"/>
    <property type="molecule type" value="Genomic_DNA"/>
</dbReference>
<dbReference type="Proteomes" id="UP000248014">
    <property type="component" value="Unassembled WGS sequence"/>
</dbReference>
<proteinExistence type="predicted"/>
<protein>
    <recommendedName>
        <fullName evidence="4">CopG family transcriptional regulator</fullName>
    </recommendedName>
</protein>
<evidence type="ECO:0000256" key="1">
    <source>
        <dbReference type="SAM" id="SignalP"/>
    </source>
</evidence>
<keyword evidence="3" id="KW-1185">Reference proteome</keyword>
<sequence length="162" mass="16695">MVDEQVKAKARDGVAQMLKTLMKLTVGPALLLAPGTVSAADRPPGVMYKNPGCECCDGHAEALRRAGINLRVVESEKLASLKERAGVPAELQGCHTILIGGYAVEGHVPVAAVKRLLVQKPAVRGIALPGMPAGSPGMGGANAAPFKVMSFGAQGTQLFAVE</sequence>
<organism evidence="2 3">
    <name type="scientific">Blastomonas natatoria</name>
    <dbReference type="NCBI Taxonomy" id="34015"/>
    <lineage>
        <taxon>Bacteria</taxon>
        <taxon>Pseudomonadati</taxon>
        <taxon>Pseudomonadota</taxon>
        <taxon>Alphaproteobacteria</taxon>
        <taxon>Sphingomonadales</taxon>
        <taxon>Sphingomonadaceae</taxon>
        <taxon>Blastomonas</taxon>
    </lineage>
</organism>
<keyword evidence="1" id="KW-0732">Signal</keyword>
<feature type="chain" id="PRO_5015961135" description="CopG family transcriptional regulator" evidence="1">
    <location>
        <begin position="40"/>
        <end position="162"/>
    </location>
</feature>
<evidence type="ECO:0000313" key="2">
    <source>
        <dbReference type="EMBL" id="PXW67257.1"/>
    </source>
</evidence>
<feature type="signal peptide" evidence="1">
    <location>
        <begin position="1"/>
        <end position="39"/>
    </location>
</feature>
<comment type="caution">
    <text evidence="2">The sequence shown here is derived from an EMBL/GenBank/DDBJ whole genome shotgun (WGS) entry which is preliminary data.</text>
</comment>
<dbReference type="Pfam" id="PF04214">
    <property type="entry name" value="DUF411"/>
    <property type="match status" value="1"/>
</dbReference>